<protein>
    <submittedName>
        <fullName evidence="2">Uncharacterized protein</fullName>
    </submittedName>
</protein>
<reference evidence="2 3" key="1">
    <citation type="submission" date="2020-12" db="EMBL/GenBank/DDBJ databases">
        <title>Metabolic potential, ecology and presence of endohyphal bacteria is reflected in genomic diversity of Mucoromycotina.</title>
        <authorList>
            <person name="Muszewska A."/>
            <person name="Okrasinska A."/>
            <person name="Steczkiewicz K."/>
            <person name="Drgas O."/>
            <person name="Orlowska M."/>
            <person name="Perlinska-Lenart U."/>
            <person name="Aleksandrzak-Piekarczyk T."/>
            <person name="Szatraj K."/>
            <person name="Zielenkiewicz U."/>
            <person name="Pilsyk S."/>
            <person name="Malc E."/>
            <person name="Mieczkowski P."/>
            <person name="Kruszewska J.S."/>
            <person name="Biernat P."/>
            <person name="Pawlowska J."/>
        </authorList>
    </citation>
    <scope>NUCLEOTIDE SEQUENCE [LARGE SCALE GENOMIC DNA]</scope>
    <source>
        <strain evidence="2 3">CBS 142.35</strain>
    </source>
</reference>
<comment type="caution">
    <text evidence="2">The sequence shown here is derived from an EMBL/GenBank/DDBJ whole genome shotgun (WGS) entry which is preliminary data.</text>
</comment>
<dbReference type="Proteomes" id="UP000646827">
    <property type="component" value="Unassembled WGS sequence"/>
</dbReference>
<sequence length="235" mass="26484">MSRNPFHYKQWVNQQSTRATQPAVLAYDYFDFARQLDSSEAITNVTFDRALSYAGKKADKYHQIYTSKARKKMSKYVAEKMTDITASTMESIAEDMVDLARKRHHSLAGSISLPSSATDPPVIPSTTTHTPTDLRTAIIPWMKVVDQFDTSLKNLNRVDFTETGVYDLFKKIERDWVPDAYCAALLKNMAEADPDQEDFVVSSKLNPGPISTNNNNSNSKKKNNKTVIVTIFVSV</sequence>
<keyword evidence="3" id="KW-1185">Reference proteome</keyword>
<accession>A0A8H7RWG1</accession>
<evidence type="ECO:0000256" key="1">
    <source>
        <dbReference type="SAM" id="MobiDB-lite"/>
    </source>
</evidence>
<dbReference type="EMBL" id="JAEPRB010000239">
    <property type="protein sequence ID" value="KAG2218299.1"/>
    <property type="molecule type" value="Genomic_DNA"/>
</dbReference>
<evidence type="ECO:0000313" key="3">
    <source>
        <dbReference type="Proteomes" id="UP000646827"/>
    </source>
</evidence>
<dbReference type="AlphaFoldDB" id="A0A8H7RWG1"/>
<feature type="region of interest" description="Disordered" evidence="1">
    <location>
        <begin position="200"/>
        <end position="221"/>
    </location>
</feature>
<name>A0A8H7RWG1_9FUNG</name>
<feature type="compositionally biased region" description="Polar residues" evidence="1">
    <location>
        <begin position="203"/>
        <end position="212"/>
    </location>
</feature>
<gene>
    <name evidence="2" type="ORF">INT45_000981</name>
</gene>
<organism evidence="2 3">
    <name type="scientific">Circinella minor</name>
    <dbReference type="NCBI Taxonomy" id="1195481"/>
    <lineage>
        <taxon>Eukaryota</taxon>
        <taxon>Fungi</taxon>
        <taxon>Fungi incertae sedis</taxon>
        <taxon>Mucoromycota</taxon>
        <taxon>Mucoromycotina</taxon>
        <taxon>Mucoromycetes</taxon>
        <taxon>Mucorales</taxon>
        <taxon>Lichtheimiaceae</taxon>
        <taxon>Circinella</taxon>
    </lineage>
</organism>
<evidence type="ECO:0000313" key="2">
    <source>
        <dbReference type="EMBL" id="KAG2218299.1"/>
    </source>
</evidence>
<proteinExistence type="predicted"/>